<organism evidence="1">
    <name type="scientific">viral metagenome</name>
    <dbReference type="NCBI Taxonomy" id="1070528"/>
    <lineage>
        <taxon>unclassified sequences</taxon>
        <taxon>metagenomes</taxon>
        <taxon>organismal metagenomes</taxon>
    </lineage>
</organism>
<accession>A0A6C0BMX7</accession>
<protein>
    <recommendedName>
        <fullName evidence="2">GIY-YIG domain-containing protein</fullName>
    </recommendedName>
</protein>
<name>A0A6C0BMX7_9ZZZZ</name>
<evidence type="ECO:0008006" key="2">
    <source>
        <dbReference type="Google" id="ProtNLM"/>
    </source>
</evidence>
<dbReference type="EMBL" id="MN739207">
    <property type="protein sequence ID" value="QHS93536.1"/>
    <property type="molecule type" value="Genomic_DNA"/>
</dbReference>
<evidence type="ECO:0000313" key="1">
    <source>
        <dbReference type="EMBL" id="QHS93536.1"/>
    </source>
</evidence>
<proteinExistence type="predicted"/>
<reference evidence="1" key="1">
    <citation type="journal article" date="2020" name="Nature">
        <title>Giant virus diversity and host interactions through global metagenomics.</title>
        <authorList>
            <person name="Schulz F."/>
            <person name="Roux S."/>
            <person name="Paez-Espino D."/>
            <person name="Jungbluth S."/>
            <person name="Walsh D.A."/>
            <person name="Denef V.J."/>
            <person name="McMahon K.D."/>
            <person name="Konstantinidis K.T."/>
            <person name="Eloe-Fadrosh E.A."/>
            <person name="Kyrpides N.C."/>
            <person name="Woyke T."/>
        </authorList>
    </citation>
    <scope>NUCLEOTIDE SEQUENCE</scope>
    <source>
        <strain evidence="1">GVMAG-M-3300018080-19</strain>
    </source>
</reference>
<dbReference type="AlphaFoldDB" id="A0A6C0BMX7"/>
<sequence>MDYTLSHSSGCCEHPSGRYPYFRSGIIEELVKFPFFASNFCVYKANMPTEPCTWGEIYMLTNTVNNKRYIGQAGK</sequence>